<keyword evidence="2" id="KW-1185">Reference proteome</keyword>
<reference evidence="1 2" key="1">
    <citation type="journal article" date="2024" name="G3 (Bethesda)">
        <title>Genome assembly of Hibiscus sabdariffa L. provides insights into metabolisms of medicinal natural products.</title>
        <authorList>
            <person name="Kim T."/>
        </authorList>
    </citation>
    <scope>NUCLEOTIDE SEQUENCE [LARGE SCALE GENOMIC DNA]</scope>
    <source>
        <strain evidence="1">TK-2024</strain>
        <tissue evidence="1">Old leaves</tissue>
    </source>
</reference>
<sequence length="96" mass="11209">MEELYQRGSKTIEDMTLTSFKNHELGTIEFSEDELNVEMVKEQYVIDQNREKISWEAKVDALNRTIRSGDIENKDEIEGVANGAMLDLSKLRWLDR</sequence>
<comment type="caution">
    <text evidence="1">The sequence shown here is derived from an EMBL/GenBank/DDBJ whole genome shotgun (WGS) entry which is preliminary data.</text>
</comment>
<dbReference type="Proteomes" id="UP001472677">
    <property type="component" value="Unassembled WGS sequence"/>
</dbReference>
<organism evidence="1 2">
    <name type="scientific">Hibiscus sabdariffa</name>
    <name type="common">roselle</name>
    <dbReference type="NCBI Taxonomy" id="183260"/>
    <lineage>
        <taxon>Eukaryota</taxon>
        <taxon>Viridiplantae</taxon>
        <taxon>Streptophyta</taxon>
        <taxon>Embryophyta</taxon>
        <taxon>Tracheophyta</taxon>
        <taxon>Spermatophyta</taxon>
        <taxon>Magnoliopsida</taxon>
        <taxon>eudicotyledons</taxon>
        <taxon>Gunneridae</taxon>
        <taxon>Pentapetalae</taxon>
        <taxon>rosids</taxon>
        <taxon>malvids</taxon>
        <taxon>Malvales</taxon>
        <taxon>Malvaceae</taxon>
        <taxon>Malvoideae</taxon>
        <taxon>Hibiscus</taxon>
    </lineage>
</organism>
<dbReference type="EMBL" id="JBBPBM010000012">
    <property type="protein sequence ID" value="KAK8563027.1"/>
    <property type="molecule type" value="Genomic_DNA"/>
</dbReference>
<gene>
    <name evidence="1" type="ORF">V6N12_011088</name>
</gene>
<name>A0ABR2EPF5_9ROSI</name>
<evidence type="ECO:0000313" key="2">
    <source>
        <dbReference type="Proteomes" id="UP001472677"/>
    </source>
</evidence>
<proteinExistence type="predicted"/>
<protein>
    <submittedName>
        <fullName evidence="1">Uncharacterized protein</fullName>
    </submittedName>
</protein>
<accession>A0ABR2EPF5</accession>
<evidence type="ECO:0000313" key="1">
    <source>
        <dbReference type="EMBL" id="KAK8563027.1"/>
    </source>
</evidence>